<evidence type="ECO:0000256" key="1">
    <source>
        <dbReference type="SAM" id="MobiDB-lite"/>
    </source>
</evidence>
<proteinExistence type="predicted"/>
<dbReference type="Proteomes" id="UP000499080">
    <property type="component" value="Unassembled WGS sequence"/>
</dbReference>
<reference evidence="2 3" key="1">
    <citation type="journal article" date="2019" name="Sci. Rep.">
        <title>Orb-weaving spider Araneus ventricosus genome elucidates the spidroin gene catalogue.</title>
        <authorList>
            <person name="Kono N."/>
            <person name="Nakamura H."/>
            <person name="Ohtoshi R."/>
            <person name="Moran D.A.P."/>
            <person name="Shinohara A."/>
            <person name="Yoshida Y."/>
            <person name="Fujiwara M."/>
            <person name="Mori M."/>
            <person name="Tomita M."/>
            <person name="Arakawa K."/>
        </authorList>
    </citation>
    <scope>NUCLEOTIDE SEQUENCE [LARGE SCALE GENOMIC DNA]</scope>
</reference>
<feature type="region of interest" description="Disordered" evidence="1">
    <location>
        <begin position="94"/>
        <end position="126"/>
    </location>
</feature>
<dbReference type="EMBL" id="BGPR01000561">
    <property type="protein sequence ID" value="GBM26476.1"/>
    <property type="molecule type" value="Genomic_DNA"/>
</dbReference>
<gene>
    <name evidence="2" type="ORF">AVEN_206165_1</name>
</gene>
<keyword evidence="3" id="KW-1185">Reference proteome</keyword>
<evidence type="ECO:0000313" key="3">
    <source>
        <dbReference type="Proteomes" id="UP000499080"/>
    </source>
</evidence>
<organism evidence="2 3">
    <name type="scientific">Araneus ventricosus</name>
    <name type="common">Orbweaver spider</name>
    <name type="synonym">Epeira ventricosa</name>
    <dbReference type="NCBI Taxonomy" id="182803"/>
    <lineage>
        <taxon>Eukaryota</taxon>
        <taxon>Metazoa</taxon>
        <taxon>Ecdysozoa</taxon>
        <taxon>Arthropoda</taxon>
        <taxon>Chelicerata</taxon>
        <taxon>Arachnida</taxon>
        <taxon>Araneae</taxon>
        <taxon>Araneomorphae</taxon>
        <taxon>Entelegynae</taxon>
        <taxon>Araneoidea</taxon>
        <taxon>Araneidae</taxon>
        <taxon>Araneus</taxon>
    </lineage>
</organism>
<comment type="caution">
    <text evidence="2">The sequence shown here is derived from an EMBL/GenBank/DDBJ whole genome shotgun (WGS) entry which is preliminary data.</text>
</comment>
<name>A0A4Y2EDX6_ARAVE</name>
<accession>A0A4Y2EDX6</accession>
<protein>
    <submittedName>
        <fullName evidence="2">Uncharacterized protein</fullName>
    </submittedName>
</protein>
<dbReference type="AlphaFoldDB" id="A0A4Y2EDX6"/>
<sequence length="126" mass="13692">MSCCRISRNYSPCGHTNGGAPSPSTSDSTYLLREESGRGLVMGYMDPCLSTRAVVMDYDGLVVRSWPRVRMFTGSDHDIQWPNARPAGVVRKVGERAPAQASSSSSNCGSKLRGPSLVLHRNRTSM</sequence>
<evidence type="ECO:0000313" key="2">
    <source>
        <dbReference type="EMBL" id="GBM26476.1"/>
    </source>
</evidence>